<keyword evidence="1" id="KW-0732">Signal</keyword>
<dbReference type="RefSeq" id="WP_200505600.1">
    <property type="nucleotide sequence ID" value="NZ_JAEHFX010000003.1"/>
</dbReference>
<evidence type="ECO:0000256" key="1">
    <source>
        <dbReference type="SAM" id="SignalP"/>
    </source>
</evidence>
<protein>
    <recommendedName>
        <fullName evidence="4">GWxTD domain-containing protein</fullName>
    </recommendedName>
</protein>
<feature type="signal peptide" evidence="1">
    <location>
        <begin position="1"/>
        <end position="21"/>
    </location>
</feature>
<organism evidence="2 3">
    <name type="scientific">Adhaeribacter terrigena</name>
    <dbReference type="NCBI Taxonomy" id="2793070"/>
    <lineage>
        <taxon>Bacteria</taxon>
        <taxon>Pseudomonadati</taxon>
        <taxon>Bacteroidota</taxon>
        <taxon>Cytophagia</taxon>
        <taxon>Cytophagales</taxon>
        <taxon>Hymenobacteraceae</taxon>
        <taxon>Adhaeribacter</taxon>
    </lineage>
</organism>
<feature type="chain" id="PRO_5047446700" description="GWxTD domain-containing protein" evidence="1">
    <location>
        <begin position="22"/>
        <end position="510"/>
    </location>
</feature>
<dbReference type="Proteomes" id="UP000644147">
    <property type="component" value="Unassembled WGS sequence"/>
</dbReference>
<sequence>MKKYLFTCLLTFAGFFPTVFAATPDTVVVAGKQYDRGFFHRLFWGTHYRKVWAEPVRVPFLDLNTHAGGLKPTEKGGSFQTKNLRLLNPDGREYVIRSVDKDASQTLSPEKRKSIIGKVIRDQTSVVHPYGAMIVPPLAAAAGVFHANPQFFVVPSDPVLGEFQQEFANMLVMVEERPEGNWENNPDFGNSKEVVSSKKAFTQLVKENNNRVDAHAFLRARLFDMFLGDWSRREDQWRWATYKLPNGGTYYKPIPRDRDHAFFKFNDGVITWLASLYARNMQTFGPNIKNLKGLNRTAQPLDRSLLLYLTKAEFRQIGDSLKIALTDAVIENAVRQWPENIYKITGKEFEKNLKKRRDQLPKVAERYYHILAKEVEMPGSDESEIFRLTGAKKSLLVEMLKPGKKGKPDTLLYSRTYYPNETKSLKIYGLGEEDTFEFLGEGNPLRKLEIYDGEDEDEIIYKSKKNKRIDILDSGDGNKISETKKLKVKLYQPKANEFDGKGWLLRHRLN</sequence>
<reference evidence="2 3" key="1">
    <citation type="submission" date="2020-12" db="EMBL/GenBank/DDBJ databases">
        <title>Bacterial novel species Adhaeribacter sp. BT258 isolated from soil.</title>
        <authorList>
            <person name="Jung H.-Y."/>
        </authorList>
    </citation>
    <scope>NUCLEOTIDE SEQUENCE [LARGE SCALE GENOMIC DNA]</scope>
    <source>
        <strain evidence="2 3">BT258</strain>
    </source>
</reference>
<evidence type="ECO:0008006" key="4">
    <source>
        <dbReference type="Google" id="ProtNLM"/>
    </source>
</evidence>
<proteinExistence type="predicted"/>
<dbReference type="EMBL" id="JAEHFX010000003">
    <property type="protein sequence ID" value="MBK0402843.1"/>
    <property type="molecule type" value="Genomic_DNA"/>
</dbReference>
<gene>
    <name evidence="2" type="ORF">I5M27_07580</name>
</gene>
<keyword evidence="3" id="KW-1185">Reference proteome</keyword>
<evidence type="ECO:0000313" key="3">
    <source>
        <dbReference type="Proteomes" id="UP000644147"/>
    </source>
</evidence>
<name>A0ABS1C2G9_9BACT</name>
<comment type="caution">
    <text evidence="2">The sequence shown here is derived from an EMBL/GenBank/DDBJ whole genome shotgun (WGS) entry which is preliminary data.</text>
</comment>
<accession>A0ABS1C2G9</accession>
<evidence type="ECO:0000313" key="2">
    <source>
        <dbReference type="EMBL" id="MBK0402843.1"/>
    </source>
</evidence>